<dbReference type="InterPro" id="IPR046348">
    <property type="entry name" value="SIS_dom_sf"/>
</dbReference>
<comment type="caution">
    <text evidence="4">The sequence shown here is derived from an EMBL/GenBank/DDBJ whole genome shotgun (WGS) entry which is preliminary data.</text>
</comment>
<dbReference type="SUPFAM" id="SSF53697">
    <property type="entry name" value="SIS domain"/>
    <property type="match status" value="1"/>
</dbReference>
<proteinExistence type="inferred from homology"/>
<dbReference type="Proteomes" id="UP001597114">
    <property type="component" value="Unassembled WGS sequence"/>
</dbReference>
<dbReference type="Pfam" id="PF10432">
    <property type="entry name" value="bact-PGI_C"/>
    <property type="match status" value="1"/>
</dbReference>
<dbReference type="RefSeq" id="WP_344727158.1">
    <property type="nucleotide sequence ID" value="NZ_BAAAUS010000043.1"/>
</dbReference>
<sequence>MTVLDDILLADPRALTALDTGGVLRGAATAGAQVRSAAQGAADARVGDLAGARPRALVLVRRPGASGPAAGLLTAVLGPSSPVPVVVVDTVPSWIGPLDVVIAHTADANDVELADGVAFAVRRGAEVVLSAPTDGPVASAGAGRARLVEQRIPVPPGLDLPRALAVGLVVVSSLELLSSPLDPGLDVLADQLDTEAERNQPAHEPFMNPAKSLALRLADRTPLLWGTDPLGAAAAVHAAGALATHAGVVAHADEVGRAATATGLLRAIDHAARESDVFHDPFDDPDGGAEAPPPRLVLLATGEEDPGQVTLRRAGRMWQSADVVHPVDEIARGVPHAPLLRAGLLASRFDVAAVYLGLATRSIDPGHLSTGAGREES</sequence>
<dbReference type="EMBL" id="JBHUCO010000024">
    <property type="protein sequence ID" value="MFD1520458.1"/>
    <property type="molecule type" value="Genomic_DNA"/>
</dbReference>
<evidence type="ECO:0000313" key="5">
    <source>
        <dbReference type="Proteomes" id="UP001597114"/>
    </source>
</evidence>
<evidence type="ECO:0000313" key="4">
    <source>
        <dbReference type="EMBL" id="MFD1520458.1"/>
    </source>
</evidence>
<protein>
    <submittedName>
        <fullName evidence="4">SIS domain-containing protein</fullName>
    </submittedName>
</protein>
<name>A0ABW4F068_9PSEU</name>
<keyword evidence="2" id="KW-0413">Isomerase</keyword>
<feature type="domain" description="Bifunctional glucose-6-phosphate/mannose-6-phosphate isomerase C-terminal" evidence="3">
    <location>
        <begin position="207"/>
        <end position="365"/>
    </location>
</feature>
<accession>A0ABW4F068</accession>
<gene>
    <name evidence="4" type="ORF">ACFSJD_23385</name>
</gene>
<evidence type="ECO:0000256" key="2">
    <source>
        <dbReference type="ARBA" id="ARBA00023235"/>
    </source>
</evidence>
<keyword evidence="5" id="KW-1185">Reference proteome</keyword>
<evidence type="ECO:0000259" key="3">
    <source>
        <dbReference type="Pfam" id="PF10432"/>
    </source>
</evidence>
<organism evidence="4 5">
    <name type="scientific">Pseudonocardia yunnanensis</name>
    <dbReference type="NCBI Taxonomy" id="58107"/>
    <lineage>
        <taxon>Bacteria</taxon>
        <taxon>Bacillati</taxon>
        <taxon>Actinomycetota</taxon>
        <taxon>Actinomycetes</taxon>
        <taxon>Pseudonocardiales</taxon>
        <taxon>Pseudonocardiaceae</taxon>
        <taxon>Pseudonocardia</taxon>
    </lineage>
</organism>
<comment type="similarity">
    <text evidence="1">Belongs to the PGI/PMI family.</text>
</comment>
<evidence type="ECO:0000256" key="1">
    <source>
        <dbReference type="ARBA" id="ARBA00010523"/>
    </source>
</evidence>
<reference evidence="5" key="1">
    <citation type="journal article" date="2019" name="Int. J. Syst. Evol. Microbiol.">
        <title>The Global Catalogue of Microorganisms (GCM) 10K type strain sequencing project: providing services to taxonomists for standard genome sequencing and annotation.</title>
        <authorList>
            <consortium name="The Broad Institute Genomics Platform"/>
            <consortium name="The Broad Institute Genome Sequencing Center for Infectious Disease"/>
            <person name="Wu L."/>
            <person name="Ma J."/>
        </authorList>
    </citation>
    <scope>NUCLEOTIDE SEQUENCE [LARGE SCALE GENOMIC DNA]</scope>
    <source>
        <strain evidence="5">CCM 7043</strain>
    </source>
</reference>
<dbReference type="InterPro" id="IPR019490">
    <property type="entry name" value="Glu6P/Mann6P_isomerase_C"/>
</dbReference>